<accession>A0A378XXH8</accession>
<dbReference type="AlphaFoldDB" id="A0A378XXH8"/>
<dbReference type="Proteomes" id="UP000254400">
    <property type="component" value="Unassembled WGS sequence"/>
</dbReference>
<keyword evidence="1" id="KW-0812">Transmembrane</keyword>
<sequence>MEWLEKDKLFTIATNKKSCDFRSNNVLMIVSLIYYQLFLMVRNLWTKILASSMVCFTVEAAGWSLANRRPWPAQSDIYSGLFAFAAA</sequence>
<evidence type="ECO:0000256" key="1">
    <source>
        <dbReference type="SAM" id="Phobius"/>
    </source>
</evidence>
<protein>
    <submittedName>
        <fullName evidence="2">Uncharacterized protein</fullName>
    </submittedName>
</protein>
<name>A0A378XXH8_PAEPO</name>
<evidence type="ECO:0000313" key="2">
    <source>
        <dbReference type="EMBL" id="SUA69732.1"/>
    </source>
</evidence>
<keyword evidence="1" id="KW-0472">Membrane</keyword>
<reference evidence="2 3" key="1">
    <citation type="submission" date="2018-06" db="EMBL/GenBank/DDBJ databases">
        <authorList>
            <consortium name="Pathogen Informatics"/>
            <person name="Doyle S."/>
        </authorList>
    </citation>
    <scope>NUCLEOTIDE SEQUENCE [LARGE SCALE GENOMIC DNA]</scope>
    <source>
        <strain evidence="2 3">NCTC10343</strain>
    </source>
</reference>
<keyword evidence="1" id="KW-1133">Transmembrane helix</keyword>
<feature type="transmembrane region" description="Helical" evidence="1">
    <location>
        <begin position="21"/>
        <end position="38"/>
    </location>
</feature>
<gene>
    <name evidence="2" type="ORF">NCTC10343_02598</name>
</gene>
<evidence type="ECO:0000313" key="3">
    <source>
        <dbReference type="Proteomes" id="UP000254400"/>
    </source>
</evidence>
<organism evidence="2 3">
    <name type="scientific">Paenibacillus polymyxa</name>
    <name type="common">Bacillus polymyxa</name>
    <dbReference type="NCBI Taxonomy" id="1406"/>
    <lineage>
        <taxon>Bacteria</taxon>
        <taxon>Bacillati</taxon>
        <taxon>Bacillota</taxon>
        <taxon>Bacilli</taxon>
        <taxon>Bacillales</taxon>
        <taxon>Paenibacillaceae</taxon>
        <taxon>Paenibacillus</taxon>
    </lineage>
</organism>
<dbReference type="EMBL" id="UGSC01000001">
    <property type="protein sequence ID" value="SUA69732.1"/>
    <property type="molecule type" value="Genomic_DNA"/>
</dbReference>
<proteinExistence type="predicted"/>